<dbReference type="PRINTS" id="PR01840">
    <property type="entry name" value="TATCFAMILY"/>
</dbReference>
<dbReference type="HAMAP" id="MF_00902">
    <property type="entry name" value="TatC"/>
    <property type="match status" value="1"/>
</dbReference>
<dbReference type="NCBIfam" id="TIGR00945">
    <property type="entry name" value="tatC"/>
    <property type="match status" value="1"/>
</dbReference>
<dbReference type="Pfam" id="PF00902">
    <property type="entry name" value="TatC"/>
    <property type="match status" value="1"/>
</dbReference>
<keyword evidence="7" id="KW-1003">Cell membrane</keyword>
<evidence type="ECO:0000256" key="2">
    <source>
        <dbReference type="ARBA" id="ARBA00022692"/>
    </source>
</evidence>
<dbReference type="GO" id="GO:0043953">
    <property type="term" value="P:protein transport by the Tat complex"/>
    <property type="evidence" value="ECO:0007669"/>
    <property type="project" value="UniProtKB-UniRule"/>
</dbReference>
<comment type="subcellular location">
    <subcellularLocation>
        <location evidence="7">Cell membrane</location>
        <topology evidence="7">Multi-pass membrane protein</topology>
    </subcellularLocation>
    <subcellularLocation>
        <location evidence="1">Membrane</location>
        <topology evidence="1">Multi-pass membrane protein</topology>
    </subcellularLocation>
</comment>
<feature type="transmembrane region" description="Helical" evidence="7">
    <location>
        <begin position="71"/>
        <end position="92"/>
    </location>
</feature>
<feature type="transmembrane region" description="Helical" evidence="7">
    <location>
        <begin position="210"/>
        <end position="233"/>
    </location>
</feature>
<keyword evidence="9" id="KW-1185">Reference proteome</keyword>
<organism evidence="8 9">
    <name type="scientific">Actinotalea soli</name>
    <dbReference type="NCBI Taxonomy" id="2819234"/>
    <lineage>
        <taxon>Bacteria</taxon>
        <taxon>Bacillati</taxon>
        <taxon>Actinomycetota</taxon>
        <taxon>Actinomycetes</taxon>
        <taxon>Micrococcales</taxon>
        <taxon>Cellulomonadaceae</taxon>
        <taxon>Actinotalea</taxon>
    </lineage>
</organism>
<comment type="function">
    <text evidence="7">Part of the twin-arginine translocation (Tat) system that transports large folded proteins containing a characteristic twin-arginine motif in their signal peptide across membranes. Together with TatB, TatC is part of a receptor directly interacting with Tat signal peptides.</text>
</comment>
<keyword evidence="7" id="KW-0813">Transport</keyword>
<dbReference type="AlphaFoldDB" id="A0A939LPC0"/>
<dbReference type="GO" id="GO:0009977">
    <property type="term" value="F:proton motive force dependent protein transmembrane transporter activity"/>
    <property type="evidence" value="ECO:0007669"/>
    <property type="project" value="TreeGrafter"/>
</dbReference>
<evidence type="ECO:0000256" key="1">
    <source>
        <dbReference type="ARBA" id="ARBA00004141"/>
    </source>
</evidence>
<evidence type="ECO:0000256" key="3">
    <source>
        <dbReference type="ARBA" id="ARBA00022927"/>
    </source>
</evidence>
<keyword evidence="4 7" id="KW-1133">Transmembrane helix</keyword>
<feature type="transmembrane region" description="Helical" evidence="7">
    <location>
        <begin position="150"/>
        <end position="174"/>
    </location>
</feature>
<keyword evidence="5 7" id="KW-0811">Translocation</keyword>
<evidence type="ECO:0000313" key="9">
    <source>
        <dbReference type="Proteomes" id="UP000664209"/>
    </source>
</evidence>
<comment type="subunit">
    <text evidence="7">The Tat system comprises two distinct complexes: a TatABC complex, containing multiple copies of TatA, TatB and TatC subunits, and a separate TatA complex, containing only TatA subunits. Substrates initially bind to the TatABC complex, which probably triggers association of the separate TatA complex to form the active translocon.</text>
</comment>
<sequence length="244" mass="26754">MPLRDHLRELRTRVLLAAAGLAVGATLGWFAYGSLIERVQAPLVRIATEREGLVALNYDGLATALDMQIKLSLLVGVLVSSPWWLYQMWAFITPGLTRRERWYGIGFVLAGVPLFLTGAWLAWTVFPLAVELLTGFTPANAVNVLSAQTYLSFLMRMVLAFGLAFLLPVVMVGLNLAGLVAGRTWWAGWRWAVMIAFVFAAVATPTADAISLFALALPICALYFGAVGICALVDRRRARRELEV</sequence>
<dbReference type="InterPro" id="IPR002033">
    <property type="entry name" value="TatC"/>
</dbReference>
<dbReference type="GO" id="GO:0065002">
    <property type="term" value="P:intracellular protein transmembrane transport"/>
    <property type="evidence" value="ECO:0007669"/>
    <property type="project" value="TreeGrafter"/>
</dbReference>
<comment type="similarity">
    <text evidence="7">Belongs to the TatC family.</text>
</comment>
<protein>
    <recommendedName>
        <fullName evidence="7">Sec-independent protein translocase protein TatC</fullName>
    </recommendedName>
</protein>
<reference evidence="8" key="1">
    <citation type="submission" date="2021-03" db="EMBL/GenBank/DDBJ databases">
        <title>Actinotalea soli sp. nov., isolated from soil.</title>
        <authorList>
            <person name="Ping W."/>
            <person name="Zhang J."/>
        </authorList>
    </citation>
    <scope>NUCLEOTIDE SEQUENCE</scope>
    <source>
        <strain evidence="8">BY-33</strain>
    </source>
</reference>
<gene>
    <name evidence="7 8" type="primary">tatC</name>
    <name evidence="8" type="ORF">J4G33_01175</name>
</gene>
<keyword evidence="6 7" id="KW-0472">Membrane</keyword>
<feature type="transmembrane region" description="Helical" evidence="7">
    <location>
        <begin position="104"/>
        <end position="130"/>
    </location>
</feature>
<dbReference type="GO" id="GO:0033281">
    <property type="term" value="C:TAT protein transport complex"/>
    <property type="evidence" value="ECO:0007669"/>
    <property type="project" value="UniProtKB-UniRule"/>
</dbReference>
<evidence type="ECO:0000256" key="7">
    <source>
        <dbReference type="HAMAP-Rule" id="MF_00902"/>
    </source>
</evidence>
<dbReference type="PANTHER" id="PTHR30371">
    <property type="entry name" value="SEC-INDEPENDENT PROTEIN TRANSLOCASE PROTEIN TATC"/>
    <property type="match status" value="1"/>
</dbReference>
<evidence type="ECO:0000256" key="5">
    <source>
        <dbReference type="ARBA" id="ARBA00023010"/>
    </source>
</evidence>
<comment type="caution">
    <text evidence="8">The sequence shown here is derived from an EMBL/GenBank/DDBJ whole genome shotgun (WGS) entry which is preliminary data.</text>
</comment>
<dbReference type="RefSeq" id="WP_208054063.1">
    <property type="nucleotide sequence ID" value="NZ_JAGEMK010000001.1"/>
</dbReference>
<evidence type="ECO:0000313" key="8">
    <source>
        <dbReference type="EMBL" id="MBO1750410.1"/>
    </source>
</evidence>
<feature type="transmembrane region" description="Helical" evidence="7">
    <location>
        <begin position="12"/>
        <end position="32"/>
    </location>
</feature>
<evidence type="ECO:0000256" key="4">
    <source>
        <dbReference type="ARBA" id="ARBA00022989"/>
    </source>
</evidence>
<name>A0A939LPC0_9CELL</name>
<feature type="transmembrane region" description="Helical" evidence="7">
    <location>
        <begin position="186"/>
        <end position="204"/>
    </location>
</feature>
<accession>A0A939LPC0</accession>
<dbReference type="EMBL" id="JAGEMK010000001">
    <property type="protein sequence ID" value="MBO1750410.1"/>
    <property type="molecule type" value="Genomic_DNA"/>
</dbReference>
<dbReference type="PANTHER" id="PTHR30371:SF0">
    <property type="entry name" value="SEC-INDEPENDENT PROTEIN TRANSLOCASE PROTEIN TATC, CHLOROPLASTIC-RELATED"/>
    <property type="match status" value="1"/>
</dbReference>
<dbReference type="Proteomes" id="UP000664209">
    <property type="component" value="Unassembled WGS sequence"/>
</dbReference>
<keyword evidence="2 7" id="KW-0812">Transmembrane</keyword>
<evidence type="ECO:0000256" key="6">
    <source>
        <dbReference type="ARBA" id="ARBA00023136"/>
    </source>
</evidence>
<proteinExistence type="inferred from homology"/>
<keyword evidence="3 7" id="KW-0653">Protein transport</keyword>